<dbReference type="Pfam" id="PF04253">
    <property type="entry name" value="TFR_dimer"/>
    <property type="match status" value="1"/>
</dbReference>
<reference evidence="6" key="1">
    <citation type="submission" date="2016-05" db="EMBL/GenBank/DDBJ databases">
        <title>Comparative genomics of biotechnologically important yeasts.</title>
        <authorList>
            <consortium name="DOE Joint Genome Institute"/>
            <person name="Riley R."/>
            <person name="Haridas S."/>
            <person name="Wolfe K.H."/>
            <person name="Lopes M.R."/>
            <person name="Hittinger C.T."/>
            <person name="Goker M."/>
            <person name="Salamov A."/>
            <person name="Wisecaver J."/>
            <person name="Long T.M."/>
            <person name="Aerts A.L."/>
            <person name="Barry K."/>
            <person name="Choi C."/>
            <person name="Clum A."/>
            <person name="Coughlan A.Y."/>
            <person name="Deshpande S."/>
            <person name="Douglass A.P."/>
            <person name="Hanson S.J."/>
            <person name="Klenk H.-P."/>
            <person name="Labutti K."/>
            <person name="Lapidus A."/>
            <person name="Lindquist E."/>
            <person name="Lipzen A."/>
            <person name="Meier-Kolthoff J.P."/>
            <person name="Ohm R.A."/>
            <person name="Otillar R.P."/>
            <person name="Pangilinan J."/>
            <person name="Peng Y."/>
            <person name="Rokas A."/>
            <person name="Rosa C.A."/>
            <person name="Scheuner C."/>
            <person name="Sibirny A.A."/>
            <person name="Slot J.C."/>
            <person name="Stielow J.B."/>
            <person name="Sun H."/>
            <person name="Kurtzman C.P."/>
            <person name="Blackwell M."/>
            <person name="Grigoriev I.V."/>
            <person name="Jeffries T.W."/>
        </authorList>
    </citation>
    <scope>NUCLEOTIDE SEQUENCE [LARGE SCALE GENOMIC DNA]</scope>
    <source>
        <strain evidence="6">NRRL Y-17324</strain>
    </source>
</reference>
<dbReference type="SUPFAM" id="SSF53187">
    <property type="entry name" value="Zn-dependent exopeptidases"/>
    <property type="match status" value="1"/>
</dbReference>
<dbReference type="RefSeq" id="XP_020062843.1">
    <property type="nucleotide sequence ID" value="XM_020207887.1"/>
</dbReference>
<organism evidence="5 6">
    <name type="scientific">Suhomyces tanzawaensis NRRL Y-17324</name>
    <dbReference type="NCBI Taxonomy" id="984487"/>
    <lineage>
        <taxon>Eukaryota</taxon>
        <taxon>Fungi</taxon>
        <taxon>Dikarya</taxon>
        <taxon>Ascomycota</taxon>
        <taxon>Saccharomycotina</taxon>
        <taxon>Pichiomycetes</taxon>
        <taxon>Debaryomycetaceae</taxon>
        <taxon>Suhomyces</taxon>
    </lineage>
</organism>
<dbReference type="InterPro" id="IPR046450">
    <property type="entry name" value="PA_dom_sf"/>
</dbReference>
<keyword evidence="6" id="KW-1185">Reference proteome</keyword>
<accession>A0A1E4SDX4</accession>
<comment type="similarity">
    <text evidence="1">Belongs to the peptidase M28 family. M28B subfamily.</text>
</comment>
<dbReference type="AlphaFoldDB" id="A0A1E4SDX4"/>
<dbReference type="PANTHER" id="PTHR10404:SF72">
    <property type="entry name" value="ZINC METALLOPROTEASE TRE2-RELATED"/>
    <property type="match status" value="1"/>
</dbReference>
<dbReference type="InterPro" id="IPR036757">
    <property type="entry name" value="TFR-like_dimer_dom_sf"/>
</dbReference>
<evidence type="ECO:0000313" key="6">
    <source>
        <dbReference type="Proteomes" id="UP000094285"/>
    </source>
</evidence>
<protein>
    <submittedName>
        <fullName evidence="5">Zn-dependent exopeptidase</fullName>
    </submittedName>
</protein>
<dbReference type="CDD" id="cd03874">
    <property type="entry name" value="M28_PMSA_TfR_like"/>
    <property type="match status" value="1"/>
</dbReference>
<dbReference type="STRING" id="984487.A0A1E4SDX4"/>
<dbReference type="InterPro" id="IPR039373">
    <property type="entry name" value="Peptidase_M28B"/>
</dbReference>
<dbReference type="SUPFAM" id="SSF47672">
    <property type="entry name" value="Transferrin receptor-like dimerisation domain"/>
    <property type="match status" value="1"/>
</dbReference>
<dbReference type="Gene3D" id="3.50.30.30">
    <property type="match status" value="1"/>
</dbReference>
<dbReference type="Proteomes" id="UP000094285">
    <property type="component" value="Unassembled WGS sequence"/>
</dbReference>
<dbReference type="GO" id="GO:0004180">
    <property type="term" value="F:carboxypeptidase activity"/>
    <property type="evidence" value="ECO:0007669"/>
    <property type="project" value="TreeGrafter"/>
</dbReference>
<feature type="domain" description="Peptidase M28" evidence="4">
    <location>
        <begin position="455"/>
        <end position="649"/>
    </location>
</feature>
<dbReference type="OrthoDB" id="5841748at2759"/>
<name>A0A1E4SDX4_9ASCO</name>
<evidence type="ECO:0000259" key="4">
    <source>
        <dbReference type="Pfam" id="PF04389"/>
    </source>
</evidence>
<dbReference type="PANTHER" id="PTHR10404">
    <property type="entry name" value="N-ACETYLATED-ALPHA-LINKED ACIDIC DIPEPTIDASE"/>
    <property type="match status" value="1"/>
</dbReference>
<dbReference type="EMBL" id="KV453914">
    <property type="protein sequence ID" value="ODV77721.1"/>
    <property type="molecule type" value="Genomic_DNA"/>
</dbReference>
<dbReference type="Gene3D" id="3.40.630.10">
    <property type="entry name" value="Zn peptidases"/>
    <property type="match status" value="1"/>
</dbReference>
<feature type="compositionally biased region" description="Polar residues" evidence="2">
    <location>
        <begin position="29"/>
        <end position="43"/>
    </location>
</feature>
<dbReference type="SUPFAM" id="SSF52025">
    <property type="entry name" value="PA domain"/>
    <property type="match status" value="1"/>
</dbReference>
<evidence type="ECO:0000259" key="3">
    <source>
        <dbReference type="Pfam" id="PF04253"/>
    </source>
</evidence>
<evidence type="ECO:0000256" key="2">
    <source>
        <dbReference type="SAM" id="MobiDB-lite"/>
    </source>
</evidence>
<evidence type="ECO:0000256" key="1">
    <source>
        <dbReference type="ARBA" id="ARBA00005634"/>
    </source>
</evidence>
<dbReference type="Pfam" id="PF04389">
    <property type="entry name" value="Peptidase_M28"/>
    <property type="match status" value="1"/>
</dbReference>
<dbReference type="GeneID" id="30982024"/>
<gene>
    <name evidence="5" type="ORF">CANTADRAFT_26803</name>
</gene>
<dbReference type="Gene3D" id="1.20.930.40">
    <property type="entry name" value="Transferrin receptor-like, dimerisation domain"/>
    <property type="match status" value="1"/>
</dbReference>
<evidence type="ECO:0000313" key="5">
    <source>
        <dbReference type="EMBL" id="ODV77721.1"/>
    </source>
</evidence>
<feature type="domain" description="Transferrin receptor-like dimerisation" evidence="3">
    <location>
        <begin position="712"/>
        <end position="840"/>
    </location>
</feature>
<proteinExistence type="inferred from homology"/>
<sequence length="843" mass="96314">MVHGHAYEQLDSSDPAIPAHPPNYADLEANTQQAQPTHATPNPQHDDDDDDRFDINHNPNHVHFEQFEIGDDDDEQPRDGFLKRASLLTKKFATKLNNNIIYPINQMVDPMYEAYKHFHMLYEQSILKIGNPLVVKRLFYVFFITIIVFFITRYDTNDGVNGSSGGTFSSGKFYDLDKLAVSIKEYIDPKLMQENLEYFSLMPHITGSKGDLTLARFIQQYMDNNGVKIIDFNELQSNLNYPSNNNKDTYLKLSDGSFSATLFESNNQDMEFLSFNPNALNTKNEIEQYYVYGNFGSPEDFQKLKENNIELEDCILLIKYGGNTIPEANKLQLAQSFGVKAIVFISPDYNVGGNVIDDAIQRSNVGLTRSSPGDVLTPGWSSDDGYVNRLPWYKSSTTPKLPSLPISSKDGNHLIWTLKDGVKFEDGHYSGSGKSEAKIKMKITNIQRPTHQLWNVVGSIKGREQAEKGIVIGAARDSGCYGTIGSNTGTVVLLEMIKIFTSLQRQYQWSPSRSIYFVSFDATEYNLAGLAEWIENRRELLKREGYAYIDLSDAISGDDLSVKSHPFLNEVIKNCLRKVKINDDSSLYDLYKKSNKNSDEISNNMIEMKNYLPFINLVNMPSMEIKFTGKKYPRNSCYDNFNNFEKSKVDPSMEKHSQLVEFLSLLTLHLADDPIIPYNFEDLTKKLTMFTADLERHSIDIKNSLNSDKPAIDVGQLRKSIEEFGRITSPFKEWVNGWKDYITESAEIEPSIFAMNRWKWHDNMLQFNQAFLAHNMQQQRPGFMNLLMGTPFSAPENSDDRYEWNSFPSIRDNLINGDFQKAQQEILELSAIIIRAGNDFVEF</sequence>
<feature type="region of interest" description="Disordered" evidence="2">
    <location>
        <begin position="1"/>
        <end position="57"/>
    </location>
</feature>
<dbReference type="InterPro" id="IPR007484">
    <property type="entry name" value="Peptidase_M28"/>
</dbReference>
<dbReference type="InterPro" id="IPR007365">
    <property type="entry name" value="TFR-like_dimer_dom"/>
</dbReference>